<accession>A0A0F5JV73</accession>
<reference evidence="1 2" key="1">
    <citation type="submission" date="2015-03" db="EMBL/GenBank/DDBJ databases">
        <title>Draft Genome Sequence of Burkholderia andropogonis type strain ICMP2807, isolated from Sorghum bicolor.</title>
        <authorList>
            <person name="Lopes-Santos L."/>
            <person name="Castro D.B."/>
            <person name="Ottoboni L.M."/>
            <person name="Park D."/>
            <person name="Weirc B.S."/>
            <person name="Destefano S.A."/>
        </authorList>
    </citation>
    <scope>NUCLEOTIDE SEQUENCE [LARGE SCALE GENOMIC DNA]</scope>
    <source>
        <strain evidence="1 2">ICMP2807</strain>
    </source>
</reference>
<dbReference type="PATRIC" id="fig|28092.6.peg.5338"/>
<evidence type="ECO:0000313" key="2">
    <source>
        <dbReference type="Proteomes" id="UP000033618"/>
    </source>
</evidence>
<dbReference type="InterPro" id="IPR016181">
    <property type="entry name" value="Acyl_CoA_acyltransferase"/>
</dbReference>
<sequence>MLQLVFDHDRVGPWVCDRLEHRFERDSSTSIGMTRDGVLMCGVYYDDYNHSSICMHVAKEGAHWLNRQFLTAVFRYPFVQLKVKKLIGLVDSTNVAARRFDEKLGFHLEATVKDAARYGDLLIYTMRPDTCRWLGGKNG</sequence>
<keyword evidence="2" id="KW-1185">Reference proteome</keyword>
<evidence type="ECO:0008006" key="3">
    <source>
        <dbReference type="Google" id="ProtNLM"/>
    </source>
</evidence>
<dbReference type="SUPFAM" id="SSF55729">
    <property type="entry name" value="Acyl-CoA N-acyltransferases (Nat)"/>
    <property type="match status" value="1"/>
</dbReference>
<dbReference type="OrthoDB" id="8907221at2"/>
<gene>
    <name evidence="1" type="ORF">WM40_22690</name>
</gene>
<dbReference type="AlphaFoldDB" id="A0A0F5JV73"/>
<dbReference type="Gene3D" id="3.40.630.30">
    <property type="match status" value="1"/>
</dbReference>
<dbReference type="STRING" id="28092.WM40_22690"/>
<name>A0A0F5JV73_9BURK</name>
<protein>
    <recommendedName>
        <fullName evidence="3">N-acetyltransferase domain-containing protein</fullName>
    </recommendedName>
</protein>
<dbReference type="Proteomes" id="UP000033618">
    <property type="component" value="Unassembled WGS sequence"/>
</dbReference>
<evidence type="ECO:0000313" key="1">
    <source>
        <dbReference type="EMBL" id="KKB61550.1"/>
    </source>
</evidence>
<proteinExistence type="predicted"/>
<dbReference type="EMBL" id="LAQU01000039">
    <property type="protein sequence ID" value="KKB61550.1"/>
    <property type="molecule type" value="Genomic_DNA"/>
</dbReference>
<dbReference type="RefSeq" id="WP_046154068.1">
    <property type="nucleotide sequence ID" value="NZ_CADFGU010000001.1"/>
</dbReference>
<comment type="caution">
    <text evidence="1">The sequence shown here is derived from an EMBL/GenBank/DDBJ whole genome shotgun (WGS) entry which is preliminary data.</text>
</comment>
<organism evidence="1 2">
    <name type="scientific">Robbsia andropogonis</name>
    <dbReference type="NCBI Taxonomy" id="28092"/>
    <lineage>
        <taxon>Bacteria</taxon>
        <taxon>Pseudomonadati</taxon>
        <taxon>Pseudomonadota</taxon>
        <taxon>Betaproteobacteria</taxon>
        <taxon>Burkholderiales</taxon>
        <taxon>Burkholderiaceae</taxon>
        <taxon>Robbsia</taxon>
    </lineage>
</organism>